<dbReference type="Gene3D" id="3.40.50.300">
    <property type="entry name" value="P-loop containing nucleotide triphosphate hydrolases"/>
    <property type="match status" value="3"/>
</dbReference>
<protein>
    <submittedName>
        <fullName evidence="6">P-loop containing nucleoside triphosphate hydrolase protein</fullName>
    </submittedName>
</protein>
<dbReference type="AlphaFoldDB" id="A0AAN7BWY7"/>
<dbReference type="CDD" id="cd06008">
    <property type="entry name" value="NF-X1-zinc-finger"/>
    <property type="match status" value="1"/>
</dbReference>
<feature type="domain" description="ZNFX1" evidence="5">
    <location>
        <begin position="94"/>
        <end position="203"/>
    </location>
</feature>
<dbReference type="Pfam" id="PF13087">
    <property type="entry name" value="AAA_12"/>
    <property type="match status" value="1"/>
</dbReference>
<feature type="compositionally biased region" description="Pro residues" evidence="2">
    <location>
        <begin position="1142"/>
        <end position="1154"/>
    </location>
</feature>
<dbReference type="InterPro" id="IPR057373">
    <property type="entry name" value="ZNFX1"/>
</dbReference>
<dbReference type="Pfam" id="PF13086">
    <property type="entry name" value="AAA_11"/>
    <property type="match status" value="1"/>
</dbReference>
<keyword evidence="7" id="KW-1185">Reference proteome</keyword>
<evidence type="ECO:0000313" key="7">
    <source>
        <dbReference type="Proteomes" id="UP001301958"/>
    </source>
</evidence>
<evidence type="ECO:0000259" key="4">
    <source>
        <dbReference type="Pfam" id="PF13087"/>
    </source>
</evidence>
<organism evidence="6 7">
    <name type="scientific">Podospora fimiseda</name>
    <dbReference type="NCBI Taxonomy" id="252190"/>
    <lineage>
        <taxon>Eukaryota</taxon>
        <taxon>Fungi</taxon>
        <taxon>Dikarya</taxon>
        <taxon>Ascomycota</taxon>
        <taxon>Pezizomycotina</taxon>
        <taxon>Sordariomycetes</taxon>
        <taxon>Sordariomycetidae</taxon>
        <taxon>Sordariales</taxon>
        <taxon>Podosporaceae</taxon>
        <taxon>Podospora</taxon>
    </lineage>
</organism>
<feature type="domain" description="DNA2/NAM7 helicase helicase" evidence="3">
    <location>
        <begin position="289"/>
        <end position="666"/>
    </location>
</feature>
<dbReference type="InterPro" id="IPR041677">
    <property type="entry name" value="DNA2/NAM7_AAA_11"/>
</dbReference>
<dbReference type="SUPFAM" id="SSF52540">
    <property type="entry name" value="P-loop containing nucleoside triphosphate hydrolases"/>
    <property type="match status" value="1"/>
</dbReference>
<evidence type="ECO:0000313" key="6">
    <source>
        <dbReference type="EMBL" id="KAK4230997.1"/>
    </source>
</evidence>
<gene>
    <name evidence="6" type="ORF">QBC38DRAFT_408678</name>
</gene>
<evidence type="ECO:0000256" key="2">
    <source>
        <dbReference type="SAM" id="MobiDB-lite"/>
    </source>
</evidence>
<dbReference type="InterPro" id="IPR027417">
    <property type="entry name" value="P-loop_NTPase"/>
</dbReference>
<dbReference type="InterPro" id="IPR047187">
    <property type="entry name" value="SF1_C_Upf1"/>
</dbReference>
<proteinExistence type="predicted"/>
<reference evidence="6" key="1">
    <citation type="journal article" date="2023" name="Mol. Phylogenet. Evol.">
        <title>Genome-scale phylogeny and comparative genomics of the fungal order Sordariales.</title>
        <authorList>
            <person name="Hensen N."/>
            <person name="Bonometti L."/>
            <person name="Westerberg I."/>
            <person name="Brannstrom I.O."/>
            <person name="Guillou S."/>
            <person name="Cros-Aarteil S."/>
            <person name="Calhoun S."/>
            <person name="Haridas S."/>
            <person name="Kuo A."/>
            <person name="Mondo S."/>
            <person name="Pangilinan J."/>
            <person name="Riley R."/>
            <person name="LaButti K."/>
            <person name="Andreopoulos B."/>
            <person name="Lipzen A."/>
            <person name="Chen C."/>
            <person name="Yan M."/>
            <person name="Daum C."/>
            <person name="Ng V."/>
            <person name="Clum A."/>
            <person name="Steindorff A."/>
            <person name="Ohm R.A."/>
            <person name="Martin F."/>
            <person name="Silar P."/>
            <person name="Natvig D.O."/>
            <person name="Lalanne C."/>
            <person name="Gautier V."/>
            <person name="Ament-Velasquez S.L."/>
            <person name="Kruys A."/>
            <person name="Hutchinson M.I."/>
            <person name="Powell A.J."/>
            <person name="Barry K."/>
            <person name="Miller A.N."/>
            <person name="Grigoriev I.V."/>
            <person name="Debuchy R."/>
            <person name="Gladieux P."/>
            <person name="Hiltunen Thoren M."/>
            <person name="Johannesson H."/>
        </authorList>
    </citation>
    <scope>NUCLEOTIDE SEQUENCE</scope>
    <source>
        <strain evidence="6">CBS 990.96</strain>
    </source>
</reference>
<dbReference type="GO" id="GO:0031048">
    <property type="term" value="P:regulatory ncRNA-mediated heterochromatin formation"/>
    <property type="evidence" value="ECO:0007669"/>
    <property type="project" value="TreeGrafter"/>
</dbReference>
<keyword evidence="1" id="KW-0547">Nucleotide-binding</keyword>
<dbReference type="Proteomes" id="UP001301958">
    <property type="component" value="Unassembled WGS sequence"/>
</dbReference>
<evidence type="ECO:0000259" key="5">
    <source>
        <dbReference type="Pfam" id="PF25396"/>
    </source>
</evidence>
<evidence type="ECO:0000256" key="1">
    <source>
        <dbReference type="ARBA" id="ARBA00022806"/>
    </source>
</evidence>
<reference evidence="6" key="2">
    <citation type="submission" date="2023-05" db="EMBL/GenBank/DDBJ databases">
        <authorList>
            <consortium name="Lawrence Berkeley National Laboratory"/>
            <person name="Steindorff A."/>
            <person name="Hensen N."/>
            <person name="Bonometti L."/>
            <person name="Westerberg I."/>
            <person name="Brannstrom I.O."/>
            <person name="Guillou S."/>
            <person name="Cros-Aarteil S."/>
            <person name="Calhoun S."/>
            <person name="Haridas S."/>
            <person name="Kuo A."/>
            <person name="Mondo S."/>
            <person name="Pangilinan J."/>
            <person name="Riley R."/>
            <person name="Labutti K."/>
            <person name="Andreopoulos B."/>
            <person name="Lipzen A."/>
            <person name="Chen C."/>
            <person name="Yanf M."/>
            <person name="Daum C."/>
            <person name="Ng V."/>
            <person name="Clum A."/>
            <person name="Ohm R."/>
            <person name="Martin F."/>
            <person name="Silar P."/>
            <person name="Natvig D."/>
            <person name="Lalanne C."/>
            <person name="Gautier V."/>
            <person name="Ament-Velasquez S.L."/>
            <person name="Kruys A."/>
            <person name="Hutchinson M.I."/>
            <person name="Powell A.J."/>
            <person name="Barry K."/>
            <person name="Miller A.N."/>
            <person name="Grigoriev I.V."/>
            <person name="Debuchy R."/>
            <person name="Gladieux P."/>
            <person name="Thoren M.H."/>
            <person name="Johannesson H."/>
        </authorList>
    </citation>
    <scope>NUCLEOTIDE SEQUENCE</scope>
    <source>
        <strain evidence="6">CBS 990.96</strain>
    </source>
</reference>
<dbReference type="GO" id="GO:0016787">
    <property type="term" value="F:hydrolase activity"/>
    <property type="evidence" value="ECO:0007669"/>
    <property type="project" value="UniProtKB-KW"/>
</dbReference>
<dbReference type="CDD" id="cd18808">
    <property type="entry name" value="SF1_C_Upf1"/>
    <property type="match status" value="1"/>
</dbReference>
<name>A0AAN7BWY7_9PEZI</name>
<dbReference type="PANTHER" id="PTHR10887:SF341">
    <property type="entry name" value="NFX1-TYPE ZINC FINGER-CONTAINING PROTEIN 1"/>
    <property type="match status" value="1"/>
</dbReference>
<dbReference type="GO" id="GO:0004386">
    <property type="term" value="F:helicase activity"/>
    <property type="evidence" value="ECO:0007669"/>
    <property type="project" value="InterPro"/>
</dbReference>
<comment type="caution">
    <text evidence="6">The sequence shown here is derived from an EMBL/GenBank/DDBJ whole genome shotgun (WGS) entry which is preliminary data.</text>
</comment>
<sequence length="1209" mass="136011">MLTLFQSSAETTASSVVALPDWTSLPELPLASEILAKQPQIPPDNPVTKPWESKEVYLDTQYKILRCDATEGLRHSVRSYIEATRCRPTDKIYDNESTCIYTRVRVKGVTLARMGPIFTIEFSLEQSKFRILWQQSRRLIPGTIVALTTKGDNFKSICKVATIVQRPFKDGLDQNPPRVDLMFAKPEDAVIDPDLEMVMIESREGYFESARHALLGLQQAAKTDSPLDKYILGSYNVDTPPNFIKEQPIMDLSSLDHRTGDPDPEPIEGLAQHDVIKDGIPSVLGATLLDESQLQALHRAITTELAIIQGPPGTGKTFVSLEYLKTQVAHRRKHGGPPIIVSATTNHALDQLLLQCLGANITNILRLGGRTKSQDIKAHTLFQRSILEKFPANASKDYLERERKRCVSALKELFEHVFGDRLIDPNALLSTNIITQSQYDSLMDDTVESTATLNGHGPFMAWLGDNLIKDEALRDRYLTQYELSEVEALQNLPEFEEEEVENIADDEEDQVRIRGERFRFEHVWSGKPPADMTRSSRTAEKALREQDLFQIQRGLRGAVYQQLRSKLLQRTTEKANALLKQYVSICKRLKDCKIARETHLAEKQCIDIVGCTTTGLTKYRGFLAELQPRTLLIEEAAETREVDIVSALYPSVQQLVLVGDHQQLTPKCNLSWLAGHPFNASVSLFQRMINLDMPFRMLKEQRRMKPELRYILSEFYPNLVDHPLVESLENRPDVPGMGCRNCWLFDHTWPEEVNSDCSKFNRQEAQMIVHFYAYLVLNGTPASKITILTYYNGQCKVLLRELRRHPSIIGQEKEFIVRTIDSYQGEENDIVLLSLVRSPKEDSAWKVGFLEDEHRAVVAISRARRGFYLFGNIQNALHAHDISFHLWAKIWNGFAEQECVQRSKGIPLVCEAHKHEVWMKDVNDWGDNAGGCNSQCGQTRPCGHPCTLKCHPTRHELLRCGQPCREKLVCGHGCERNCGQPCMCHCAQFQEFIAQTQAKEEVPSRRISLAERMLQMGAAPSEMLQQSIEMHQPLSRQPNTRPGRFVNGATRQMIQSQIGRSTMSIQTRASSKWTQFPANIQQHDEEIRQERAAEIAAASKASSTQINEVYQPTSLVNGRRVGGGRCVNQQVKHGKADDPAPASAPEPEPEPAPASAPIAAAESAGVVPSEFSLISIPVLTPIPATTSVPIPAHVCDVEHQFEGDLLIAL</sequence>
<accession>A0AAN7BWY7</accession>
<evidence type="ECO:0000259" key="3">
    <source>
        <dbReference type="Pfam" id="PF13086"/>
    </source>
</evidence>
<keyword evidence="6" id="KW-0378">Hydrolase</keyword>
<dbReference type="GO" id="GO:0031380">
    <property type="term" value="C:nuclear RNA-directed RNA polymerase complex"/>
    <property type="evidence" value="ECO:0007669"/>
    <property type="project" value="TreeGrafter"/>
</dbReference>
<dbReference type="EMBL" id="MU865295">
    <property type="protein sequence ID" value="KAK4230997.1"/>
    <property type="molecule type" value="Genomic_DNA"/>
</dbReference>
<dbReference type="Pfam" id="PF25396">
    <property type="entry name" value="ZNFX1"/>
    <property type="match status" value="1"/>
</dbReference>
<feature type="domain" description="DNA2/NAM7 helicase-like C-terminal" evidence="4">
    <location>
        <begin position="681"/>
        <end position="873"/>
    </location>
</feature>
<dbReference type="InterPro" id="IPR045055">
    <property type="entry name" value="DNA2/NAM7-like"/>
</dbReference>
<dbReference type="InterPro" id="IPR041679">
    <property type="entry name" value="DNA2/NAM7-like_C"/>
</dbReference>
<keyword evidence="1" id="KW-0347">Helicase</keyword>
<keyword evidence="1" id="KW-0067">ATP-binding</keyword>
<feature type="region of interest" description="Disordered" evidence="2">
    <location>
        <begin position="1130"/>
        <end position="1159"/>
    </location>
</feature>
<dbReference type="PANTHER" id="PTHR10887">
    <property type="entry name" value="DNA2/NAM7 HELICASE FAMILY"/>
    <property type="match status" value="1"/>
</dbReference>